<evidence type="ECO:0000259" key="3">
    <source>
        <dbReference type="Pfam" id="PF07992"/>
    </source>
</evidence>
<keyword evidence="1" id="KW-0560">Oxidoreductase</keyword>
<name>A0ABS3J389_9HYPH</name>
<dbReference type="PANTHER" id="PTHR42949:SF3">
    <property type="entry name" value="ANAEROBIC GLYCEROL-3-PHOSPHATE DEHYDROGENASE SUBUNIT B"/>
    <property type="match status" value="1"/>
</dbReference>
<dbReference type="PIRSF" id="PIRSF037495">
    <property type="entry name" value="Opine_OX_OoxA/HcnB"/>
    <property type="match status" value="1"/>
</dbReference>
<dbReference type="CDD" id="cd19946">
    <property type="entry name" value="GlpA-like_Fer2_BFD-like"/>
    <property type="match status" value="1"/>
</dbReference>
<reference evidence="4 5" key="1">
    <citation type="submission" date="2021-03" db="EMBL/GenBank/DDBJ databases">
        <title>Whole genome sequence of Jiella sp. MQZ13P-4.</title>
        <authorList>
            <person name="Tuo L."/>
        </authorList>
    </citation>
    <scope>NUCLEOTIDE SEQUENCE [LARGE SCALE GENOMIC DNA]</scope>
    <source>
        <strain evidence="4 5">MQZ13P-4</strain>
    </source>
</reference>
<dbReference type="RefSeq" id="WP_207350774.1">
    <property type="nucleotide sequence ID" value="NZ_JAFMPY010000009.1"/>
</dbReference>
<dbReference type="InterPro" id="IPR051691">
    <property type="entry name" value="Metab_Enz_Cyan_OpOx_G3PDH"/>
</dbReference>
<keyword evidence="5" id="KW-1185">Reference proteome</keyword>
<dbReference type="SUPFAM" id="SSF51905">
    <property type="entry name" value="FAD/NAD(P)-binding domain"/>
    <property type="match status" value="1"/>
</dbReference>
<evidence type="ECO:0000256" key="1">
    <source>
        <dbReference type="ARBA" id="ARBA00023002"/>
    </source>
</evidence>
<evidence type="ECO:0000256" key="2">
    <source>
        <dbReference type="SAM" id="MobiDB-lite"/>
    </source>
</evidence>
<organism evidence="4 5">
    <name type="scientific">Jiella sonneratiae</name>
    <dbReference type="NCBI Taxonomy" id="2816856"/>
    <lineage>
        <taxon>Bacteria</taxon>
        <taxon>Pseudomonadati</taxon>
        <taxon>Pseudomonadota</taxon>
        <taxon>Alphaproteobacteria</taxon>
        <taxon>Hyphomicrobiales</taxon>
        <taxon>Aurantimonadaceae</taxon>
        <taxon>Jiella</taxon>
    </lineage>
</organism>
<dbReference type="Pfam" id="PF07992">
    <property type="entry name" value="Pyr_redox_2"/>
    <property type="match status" value="1"/>
</dbReference>
<evidence type="ECO:0000313" key="5">
    <source>
        <dbReference type="Proteomes" id="UP000664288"/>
    </source>
</evidence>
<protein>
    <submittedName>
        <fullName evidence="4">NAD(P)/FAD-dependent oxidoreductase</fullName>
    </submittedName>
</protein>
<comment type="caution">
    <text evidence="4">The sequence shown here is derived from an EMBL/GenBank/DDBJ whole genome shotgun (WGS) entry which is preliminary data.</text>
</comment>
<dbReference type="Gene3D" id="3.50.50.60">
    <property type="entry name" value="FAD/NAD(P)-binding domain"/>
    <property type="match status" value="2"/>
</dbReference>
<feature type="domain" description="FAD/NAD(P)-binding" evidence="3">
    <location>
        <begin position="5"/>
        <end position="306"/>
    </location>
</feature>
<evidence type="ECO:0000313" key="4">
    <source>
        <dbReference type="EMBL" id="MBO0904134.1"/>
    </source>
</evidence>
<dbReference type="Proteomes" id="UP000664288">
    <property type="component" value="Unassembled WGS sequence"/>
</dbReference>
<dbReference type="InterPro" id="IPR023753">
    <property type="entry name" value="FAD/NAD-binding_dom"/>
</dbReference>
<accession>A0ABS3J389</accession>
<dbReference type="PRINTS" id="PR00368">
    <property type="entry name" value="FADPNR"/>
</dbReference>
<dbReference type="InterPro" id="IPR017224">
    <property type="entry name" value="Opine_Oxase_asu/HCN_bsu"/>
</dbReference>
<sequence>MADPRIVIVGAGPAGCRAAECLAAAGIRPLVLDEAPASGGQIYRRPPPALDRPARSLYGADAAKAEALHRSFDALAKRVDYRPATTVWGLDGDRLFVRRGSEAAVVGFDRLILATGATDRVMPVRGWTRPGVYTLGGAQIALKAQGVAIGSPVVFIGAGPLLVLVAWQYAKAGAKVAAVLDTSRLADQCAALPLLAARPGMLARGAGLRLALKRMQVSVHQGVSPLEITGDAGGVGGVAWRAPDGSLRDVAANAVALGWHLRSETQLAELAGCDFDFDPVWRQWTPRTDRFGRSSRGDVYLAGDGMKILGADGAELAGRLAATAVLEDIGRLPQGARPDRLERRQKRFARFSRGLARAFPFPAEACRSLADDALLCRCEAITVGEYRATLQRTGASELNRAKALSRVGMGRCQGRYCGAAAAEIVASGETPVAGAGRLRPQAPIKPLPAGVRAGAGDQAEEA</sequence>
<feature type="region of interest" description="Disordered" evidence="2">
    <location>
        <begin position="435"/>
        <end position="462"/>
    </location>
</feature>
<dbReference type="InterPro" id="IPR036188">
    <property type="entry name" value="FAD/NAD-bd_sf"/>
</dbReference>
<dbReference type="EMBL" id="JAFMPY010000009">
    <property type="protein sequence ID" value="MBO0904134.1"/>
    <property type="molecule type" value="Genomic_DNA"/>
</dbReference>
<dbReference type="PANTHER" id="PTHR42949">
    <property type="entry name" value="ANAEROBIC GLYCEROL-3-PHOSPHATE DEHYDROGENASE SUBUNIT B"/>
    <property type="match status" value="1"/>
</dbReference>
<proteinExistence type="predicted"/>
<dbReference type="Gene3D" id="1.10.10.1100">
    <property type="entry name" value="BFD-like [2Fe-2S]-binding domain"/>
    <property type="match status" value="1"/>
</dbReference>
<gene>
    <name evidence="4" type="ORF">J1C47_10805</name>
</gene>
<dbReference type="InterPro" id="IPR041854">
    <property type="entry name" value="BFD-like_2Fe2S-bd_dom_sf"/>
</dbReference>
<dbReference type="PRINTS" id="PR00411">
    <property type="entry name" value="PNDRDTASEI"/>
</dbReference>